<proteinExistence type="predicted"/>
<name>A0ACB9ARC1_9ASTR</name>
<reference evidence="1 2" key="2">
    <citation type="journal article" date="2022" name="Mol. Ecol. Resour.">
        <title>The genomes of chicory, endive, great burdock and yacon provide insights into Asteraceae paleo-polyploidization history and plant inulin production.</title>
        <authorList>
            <person name="Fan W."/>
            <person name="Wang S."/>
            <person name="Wang H."/>
            <person name="Wang A."/>
            <person name="Jiang F."/>
            <person name="Liu H."/>
            <person name="Zhao H."/>
            <person name="Xu D."/>
            <person name="Zhang Y."/>
        </authorList>
    </citation>
    <scope>NUCLEOTIDE SEQUENCE [LARGE SCALE GENOMIC DNA]</scope>
    <source>
        <strain evidence="2">cv. Yunnan</strain>
        <tissue evidence="1">Leaves</tissue>
    </source>
</reference>
<evidence type="ECO:0000313" key="2">
    <source>
        <dbReference type="Proteomes" id="UP001056120"/>
    </source>
</evidence>
<evidence type="ECO:0000313" key="1">
    <source>
        <dbReference type="EMBL" id="KAI3712185.1"/>
    </source>
</evidence>
<dbReference type="EMBL" id="CM042041">
    <property type="protein sequence ID" value="KAI3712185.1"/>
    <property type="molecule type" value="Genomic_DNA"/>
</dbReference>
<gene>
    <name evidence="1" type="ORF">L1987_70735</name>
</gene>
<dbReference type="Proteomes" id="UP001056120">
    <property type="component" value="Linkage Group LG24"/>
</dbReference>
<keyword evidence="2" id="KW-1185">Reference proteome</keyword>
<protein>
    <submittedName>
        <fullName evidence="1">Uncharacterized protein</fullName>
    </submittedName>
</protein>
<sequence length="140" mass="16466">MTESGIHDKAQIDRLPGTKMIHHGIINIFWKGKSLKQKRLSTLPVLQHWSRLEVVISVQQRMPGTDGGTTQMQLTEKALRYNNDWQGCSTKCVRKPHRKDVTWHRSKNLLGRGGYWQGKSSDRERIIRRGRWFDDEIQFR</sequence>
<accession>A0ACB9ARC1</accession>
<reference evidence="2" key="1">
    <citation type="journal article" date="2022" name="Mol. Ecol. Resour.">
        <title>The genomes of chicory, endive, great burdock and yacon provide insights into Asteraceae palaeo-polyploidization history and plant inulin production.</title>
        <authorList>
            <person name="Fan W."/>
            <person name="Wang S."/>
            <person name="Wang H."/>
            <person name="Wang A."/>
            <person name="Jiang F."/>
            <person name="Liu H."/>
            <person name="Zhao H."/>
            <person name="Xu D."/>
            <person name="Zhang Y."/>
        </authorList>
    </citation>
    <scope>NUCLEOTIDE SEQUENCE [LARGE SCALE GENOMIC DNA]</scope>
    <source>
        <strain evidence="2">cv. Yunnan</strain>
    </source>
</reference>
<organism evidence="1 2">
    <name type="scientific">Smallanthus sonchifolius</name>
    <dbReference type="NCBI Taxonomy" id="185202"/>
    <lineage>
        <taxon>Eukaryota</taxon>
        <taxon>Viridiplantae</taxon>
        <taxon>Streptophyta</taxon>
        <taxon>Embryophyta</taxon>
        <taxon>Tracheophyta</taxon>
        <taxon>Spermatophyta</taxon>
        <taxon>Magnoliopsida</taxon>
        <taxon>eudicotyledons</taxon>
        <taxon>Gunneridae</taxon>
        <taxon>Pentapetalae</taxon>
        <taxon>asterids</taxon>
        <taxon>campanulids</taxon>
        <taxon>Asterales</taxon>
        <taxon>Asteraceae</taxon>
        <taxon>Asteroideae</taxon>
        <taxon>Heliantheae alliance</taxon>
        <taxon>Millerieae</taxon>
        <taxon>Smallanthus</taxon>
    </lineage>
</organism>
<comment type="caution">
    <text evidence="1">The sequence shown here is derived from an EMBL/GenBank/DDBJ whole genome shotgun (WGS) entry which is preliminary data.</text>
</comment>